<proteinExistence type="predicted"/>
<sequence>MARDPYQELGVSRGASAEEIRKAFRTLAKKHHPDANPGDKASEEKFKRVSAAFDVLGDPEKRRKFDAGEIDADGRETMRGFGGGGGPFGGGGYGGGGPGGFRTEFENIDLSDILGEVFGRGGGGARGGAGPGGGFGGFGGFGPQRGADVRARLEIDLEEAIQGAKKRIAFTDGRTIEVAIPKGASDGQTLRLKDQGAPGKGGPGDAFIELVVRPHPTYRREGDNLLMDLPVTVYDAVLGGKVQAPTPDGAVTLTIPKAANTGQVLRLKGRGMPDVRGRRGDLLARLVVTLPERPDSQLEKFAAAWRKERPYTPKRRT</sequence>
<evidence type="ECO:0000256" key="1">
    <source>
        <dbReference type="ARBA" id="ARBA00023186"/>
    </source>
</evidence>
<dbReference type="SUPFAM" id="SSF49493">
    <property type="entry name" value="HSP40/DnaJ peptide-binding domain"/>
    <property type="match status" value="2"/>
</dbReference>
<dbReference type="Proteomes" id="UP001597237">
    <property type="component" value="Unassembled WGS sequence"/>
</dbReference>
<keyword evidence="1" id="KW-0143">Chaperone</keyword>
<organism evidence="3 4">
    <name type="scientific">Phenylobacterium terrae</name>
    <dbReference type="NCBI Taxonomy" id="2665495"/>
    <lineage>
        <taxon>Bacteria</taxon>
        <taxon>Pseudomonadati</taxon>
        <taxon>Pseudomonadota</taxon>
        <taxon>Alphaproteobacteria</taxon>
        <taxon>Caulobacterales</taxon>
        <taxon>Caulobacteraceae</taxon>
        <taxon>Phenylobacterium</taxon>
    </lineage>
</organism>
<dbReference type="InterPro" id="IPR008971">
    <property type="entry name" value="HSP40/DnaJ_pept-bd"/>
</dbReference>
<dbReference type="InterPro" id="IPR036869">
    <property type="entry name" value="J_dom_sf"/>
</dbReference>
<dbReference type="CDD" id="cd06257">
    <property type="entry name" value="DnaJ"/>
    <property type="match status" value="1"/>
</dbReference>
<dbReference type="PANTHER" id="PTHR43096:SF52">
    <property type="entry name" value="DNAJ HOMOLOG 1, MITOCHONDRIAL-RELATED"/>
    <property type="match status" value="1"/>
</dbReference>
<dbReference type="EMBL" id="JBHUEY010000001">
    <property type="protein sequence ID" value="MFD1784314.1"/>
    <property type="molecule type" value="Genomic_DNA"/>
</dbReference>
<dbReference type="InterPro" id="IPR018253">
    <property type="entry name" value="DnaJ_domain_CS"/>
</dbReference>
<dbReference type="PANTHER" id="PTHR43096">
    <property type="entry name" value="DNAJ HOMOLOG 1, MITOCHONDRIAL-RELATED"/>
    <property type="match status" value="1"/>
</dbReference>
<dbReference type="Gene3D" id="1.10.287.110">
    <property type="entry name" value="DnaJ domain"/>
    <property type="match status" value="1"/>
</dbReference>
<dbReference type="PROSITE" id="PS50076">
    <property type="entry name" value="DNAJ_2"/>
    <property type="match status" value="1"/>
</dbReference>
<evidence type="ECO:0000313" key="4">
    <source>
        <dbReference type="Proteomes" id="UP001597237"/>
    </source>
</evidence>
<comment type="caution">
    <text evidence="3">The sequence shown here is derived from an EMBL/GenBank/DDBJ whole genome shotgun (WGS) entry which is preliminary data.</text>
</comment>
<name>A0ABW4N4A6_9CAUL</name>
<dbReference type="CDD" id="cd10747">
    <property type="entry name" value="DnaJ_C"/>
    <property type="match status" value="1"/>
</dbReference>
<feature type="domain" description="J" evidence="2">
    <location>
        <begin position="4"/>
        <end position="69"/>
    </location>
</feature>
<keyword evidence="4" id="KW-1185">Reference proteome</keyword>
<reference evidence="4" key="1">
    <citation type="journal article" date="2019" name="Int. J. Syst. Evol. Microbiol.">
        <title>The Global Catalogue of Microorganisms (GCM) 10K type strain sequencing project: providing services to taxonomists for standard genome sequencing and annotation.</title>
        <authorList>
            <consortium name="The Broad Institute Genomics Platform"/>
            <consortium name="The Broad Institute Genome Sequencing Center for Infectious Disease"/>
            <person name="Wu L."/>
            <person name="Ma J."/>
        </authorList>
    </citation>
    <scope>NUCLEOTIDE SEQUENCE [LARGE SCALE GENOMIC DNA]</scope>
    <source>
        <strain evidence="4">DFY28</strain>
    </source>
</reference>
<dbReference type="PROSITE" id="PS00636">
    <property type="entry name" value="DNAJ_1"/>
    <property type="match status" value="1"/>
</dbReference>
<dbReference type="PRINTS" id="PR00625">
    <property type="entry name" value="JDOMAIN"/>
</dbReference>
<dbReference type="Pfam" id="PF00226">
    <property type="entry name" value="DnaJ"/>
    <property type="match status" value="1"/>
</dbReference>
<protein>
    <submittedName>
        <fullName evidence="3">DnaJ C-terminal domain-containing protein</fullName>
    </submittedName>
</protein>
<dbReference type="Pfam" id="PF01556">
    <property type="entry name" value="DnaJ_C"/>
    <property type="match status" value="1"/>
</dbReference>
<dbReference type="InterPro" id="IPR002939">
    <property type="entry name" value="DnaJ_C"/>
</dbReference>
<dbReference type="Gene3D" id="2.60.260.20">
    <property type="entry name" value="Urease metallochaperone UreE, N-terminal domain"/>
    <property type="match status" value="2"/>
</dbReference>
<dbReference type="RefSeq" id="WP_377283735.1">
    <property type="nucleotide sequence ID" value="NZ_JBHRSI010000009.1"/>
</dbReference>
<dbReference type="SMART" id="SM00271">
    <property type="entry name" value="DnaJ"/>
    <property type="match status" value="1"/>
</dbReference>
<evidence type="ECO:0000313" key="3">
    <source>
        <dbReference type="EMBL" id="MFD1784314.1"/>
    </source>
</evidence>
<evidence type="ECO:0000259" key="2">
    <source>
        <dbReference type="PROSITE" id="PS50076"/>
    </source>
</evidence>
<dbReference type="InterPro" id="IPR001623">
    <property type="entry name" value="DnaJ_domain"/>
</dbReference>
<accession>A0ABW4N4A6</accession>
<dbReference type="SUPFAM" id="SSF46565">
    <property type="entry name" value="Chaperone J-domain"/>
    <property type="match status" value="1"/>
</dbReference>
<gene>
    <name evidence="3" type="ORF">ACFSC0_12985</name>
</gene>